<dbReference type="InterPro" id="IPR010055">
    <property type="entry name" value="T2SS_protein-GspJ"/>
</dbReference>
<evidence type="ECO:0000256" key="4">
    <source>
        <dbReference type="ARBA" id="ARBA00022475"/>
    </source>
</evidence>
<dbReference type="Proteomes" id="UP000515292">
    <property type="component" value="Chromosome"/>
</dbReference>
<dbReference type="SUPFAM" id="SSF54523">
    <property type="entry name" value="Pili subunits"/>
    <property type="match status" value="1"/>
</dbReference>
<gene>
    <name evidence="10" type="ORF">H3309_10020</name>
</gene>
<dbReference type="GO" id="GO:0015628">
    <property type="term" value="P:protein secretion by the type II secretion system"/>
    <property type="evidence" value="ECO:0007669"/>
    <property type="project" value="InterPro"/>
</dbReference>
<dbReference type="GO" id="GO:0015627">
    <property type="term" value="C:type II protein secretion system complex"/>
    <property type="evidence" value="ECO:0007669"/>
    <property type="project" value="InterPro"/>
</dbReference>
<dbReference type="PANTHER" id="PTHR39583">
    <property type="entry name" value="TYPE II SECRETION SYSTEM PROTEIN J-RELATED"/>
    <property type="match status" value="1"/>
</dbReference>
<dbReference type="Pfam" id="PF07963">
    <property type="entry name" value="N_methyl"/>
    <property type="match status" value="1"/>
</dbReference>
<evidence type="ECO:0000313" key="11">
    <source>
        <dbReference type="Proteomes" id="UP000515292"/>
    </source>
</evidence>
<dbReference type="InterPro" id="IPR051621">
    <property type="entry name" value="T2SS_protein_J"/>
</dbReference>
<keyword evidence="11" id="KW-1185">Reference proteome</keyword>
<evidence type="ECO:0000256" key="9">
    <source>
        <dbReference type="ARBA" id="ARBA00023136"/>
    </source>
</evidence>
<dbReference type="NCBIfam" id="TIGR02532">
    <property type="entry name" value="IV_pilin_GFxxxE"/>
    <property type="match status" value="1"/>
</dbReference>
<dbReference type="GO" id="GO:0005886">
    <property type="term" value="C:plasma membrane"/>
    <property type="evidence" value="ECO:0007669"/>
    <property type="project" value="UniProtKB-SubCell"/>
</dbReference>
<evidence type="ECO:0000256" key="5">
    <source>
        <dbReference type="ARBA" id="ARBA00022481"/>
    </source>
</evidence>
<dbReference type="RefSeq" id="WP_182294587.1">
    <property type="nucleotide sequence ID" value="NZ_CP059851.1"/>
</dbReference>
<comment type="similarity">
    <text evidence="2">Belongs to the GSP J family.</text>
</comment>
<keyword evidence="4" id="KW-1003">Cell membrane</keyword>
<evidence type="ECO:0000256" key="1">
    <source>
        <dbReference type="ARBA" id="ARBA00004377"/>
    </source>
</evidence>
<dbReference type="Pfam" id="PF11612">
    <property type="entry name" value="T2SSJ"/>
    <property type="match status" value="1"/>
</dbReference>
<reference evidence="10 11" key="1">
    <citation type="submission" date="2020-07" db="EMBL/GenBank/DDBJ databases">
        <title>Complete genome sequence for Sandaracinobacter sp. M6.</title>
        <authorList>
            <person name="Tang Y."/>
            <person name="Liu Q."/>
            <person name="Guo Z."/>
            <person name="Lei P."/>
            <person name="Huang B."/>
        </authorList>
    </citation>
    <scope>NUCLEOTIDE SEQUENCE [LARGE SCALE GENOMIC DNA]</scope>
    <source>
        <strain evidence="10 11">M6</strain>
    </source>
</reference>
<dbReference type="InterPro" id="IPR012902">
    <property type="entry name" value="N_methyl_site"/>
</dbReference>
<keyword evidence="6" id="KW-0997">Cell inner membrane</keyword>
<dbReference type="PANTHER" id="PTHR39583:SF2">
    <property type="entry name" value="TYPE II SECRETION SYSTEM PROTEIN J"/>
    <property type="match status" value="1"/>
</dbReference>
<sequence length="184" mass="19044">MRANGFTLVEMLVALALFSLIAGVATLLTLGSARGTAAAGVAMAGSTQLLRTRALLAADLAQAAQRPVLADNGAVVPAFVLTPNGFVLTRRGVAGVTPSMQRIAWGWNGRALVRQGWPRLDGAAPGGASIVLDAVRGVRTRVATDKGWQDGWQAETPDALPRAVELTLLLDGGRAVVMRLAIGL</sequence>
<keyword evidence="7" id="KW-0812">Transmembrane</keyword>
<dbReference type="EMBL" id="CP059851">
    <property type="protein sequence ID" value="QMW21741.1"/>
    <property type="molecule type" value="Genomic_DNA"/>
</dbReference>
<keyword evidence="8" id="KW-1133">Transmembrane helix</keyword>
<protein>
    <recommendedName>
        <fullName evidence="3">Type II secretion system protein J</fullName>
    </recommendedName>
</protein>
<evidence type="ECO:0000256" key="3">
    <source>
        <dbReference type="ARBA" id="ARBA00021539"/>
    </source>
</evidence>
<dbReference type="InterPro" id="IPR045584">
    <property type="entry name" value="Pilin-like"/>
</dbReference>
<keyword evidence="5" id="KW-0488">Methylation</keyword>
<organism evidence="10 11">
    <name type="scientific">Sandaracinobacteroides saxicola</name>
    <dbReference type="NCBI Taxonomy" id="2759707"/>
    <lineage>
        <taxon>Bacteria</taxon>
        <taxon>Pseudomonadati</taxon>
        <taxon>Pseudomonadota</taxon>
        <taxon>Alphaproteobacteria</taxon>
        <taxon>Sphingomonadales</taxon>
        <taxon>Sphingosinicellaceae</taxon>
        <taxon>Sandaracinobacteroides</taxon>
    </lineage>
</organism>
<evidence type="ECO:0000256" key="6">
    <source>
        <dbReference type="ARBA" id="ARBA00022519"/>
    </source>
</evidence>
<evidence type="ECO:0000313" key="10">
    <source>
        <dbReference type="EMBL" id="QMW21741.1"/>
    </source>
</evidence>
<keyword evidence="9" id="KW-0472">Membrane</keyword>
<comment type="subcellular location">
    <subcellularLocation>
        <location evidence="1">Cell inner membrane</location>
        <topology evidence="1">Single-pass membrane protein</topology>
    </subcellularLocation>
</comment>
<proteinExistence type="inferred from homology"/>
<evidence type="ECO:0000256" key="2">
    <source>
        <dbReference type="ARBA" id="ARBA00011084"/>
    </source>
</evidence>
<dbReference type="KEGG" id="sand:H3309_10020"/>
<name>A0A7G5IEE9_9SPHN</name>
<dbReference type="Gene3D" id="3.10.610.10">
    <property type="entry name" value="GSPII I/J protein-like"/>
    <property type="match status" value="1"/>
</dbReference>
<accession>A0A7G5IEE9</accession>
<evidence type="ECO:0000256" key="7">
    <source>
        <dbReference type="ARBA" id="ARBA00022692"/>
    </source>
</evidence>
<evidence type="ECO:0000256" key="8">
    <source>
        <dbReference type="ARBA" id="ARBA00022989"/>
    </source>
</evidence>
<dbReference type="AlphaFoldDB" id="A0A7G5IEE9"/>